<name>A0ACC2N9J7_9HYME</name>
<sequence>MSGPQPSELRCFNENSPRPPVPGEERGCFLSSSPDPQRSSCDATGAPLGYQPEGRCDRAIVMEQQQHQHRHQHQQQRADSATSPLACLQWTKSLRTLLGDPKGVELFEHYLHQEGNIYALYFWFACEGLKEERDPNRLVSIIKVLVRRFFQRPQLALPDDVRKEMTRRFREGLADKRMFDVAQLEVERIMEEGPYPNFLRSDVYLQYVRYCQCTAGVQQVKVPEEHQQLDQLEPLESKERIGSLDESTLPQAASLLPTLHEDSQFLCFLQT</sequence>
<reference evidence="1" key="1">
    <citation type="submission" date="2023-04" db="EMBL/GenBank/DDBJ databases">
        <title>A chromosome-level genome assembly of the parasitoid wasp Eretmocerus hayati.</title>
        <authorList>
            <person name="Zhong Y."/>
            <person name="Liu S."/>
            <person name="Liu Y."/>
        </authorList>
    </citation>
    <scope>NUCLEOTIDE SEQUENCE</scope>
    <source>
        <strain evidence="1">ZJU_SS_LIU_2023</strain>
    </source>
</reference>
<proteinExistence type="predicted"/>
<evidence type="ECO:0000313" key="1">
    <source>
        <dbReference type="EMBL" id="KAJ8667361.1"/>
    </source>
</evidence>
<evidence type="ECO:0000313" key="2">
    <source>
        <dbReference type="Proteomes" id="UP001239111"/>
    </source>
</evidence>
<keyword evidence="2" id="KW-1185">Reference proteome</keyword>
<organism evidence="1 2">
    <name type="scientific">Eretmocerus hayati</name>
    <dbReference type="NCBI Taxonomy" id="131215"/>
    <lineage>
        <taxon>Eukaryota</taxon>
        <taxon>Metazoa</taxon>
        <taxon>Ecdysozoa</taxon>
        <taxon>Arthropoda</taxon>
        <taxon>Hexapoda</taxon>
        <taxon>Insecta</taxon>
        <taxon>Pterygota</taxon>
        <taxon>Neoptera</taxon>
        <taxon>Endopterygota</taxon>
        <taxon>Hymenoptera</taxon>
        <taxon>Apocrita</taxon>
        <taxon>Proctotrupomorpha</taxon>
        <taxon>Chalcidoidea</taxon>
        <taxon>Aphelinidae</taxon>
        <taxon>Aphelininae</taxon>
        <taxon>Eretmocerus</taxon>
    </lineage>
</organism>
<gene>
    <name evidence="1" type="ORF">QAD02_009023</name>
</gene>
<protein>
    <submittedName>
        <fullName evidence="1">Uncharacterized protein</fullName>
    </submittedName>
</protein>
<dbReference type="Proteomes" id="UP001239111">
    <property type="component" value="Chromosome 4"/>
</dbReference>
<dbReference type="EMBL" id="CM056744">
    <property type="protein sequence ID" value="KAJ8667361.1"/>
    <property type="molecule type" value="Genomic_DNA"/>
</dbReference>
<accession>A0ACC2N9J7</accession>
<comment type="caution">
    <text evidence="1">The sequence shown here is derived from an EMBL/GenBank/DDBJ whole genome shotgun (WGS) entry which is preliminary data.</text>
</comment>